<dbReference type="InParanoid" id="A0A6J2YKM6"/>
<dbReference type="PANTHER" id="PTHR31511:SF12">
    <property type="entry name" value="RHO TERMINATION FACTOR N-TERMINAL DOMAIN-CONTAINING PROTEIN"/>
    <property type="match status" value="1"/>
</dbReference>
<protein>
    <submittedName>
        <fullName evidence="2">Uncharacterized protein LOC115888205</fullName>
    </submittedName>
</protein>
<dbReference type="AlphaFoldDB" id="A0A6J2YKM6"/>
<keyword evidence="1" id="KW-1185">Reference proteome</keyword>
<evidence type="ECO:0000313" key="1">
    <source>
        <dbReference type="Proteomes" id="UP000504635"/>
    </source>
</evidence>
<reference evidence="2" key="1">
    <citation type="submission" date="2025-08" db="UniProtKB">
        <authorList>
            <consortium name="RefSeq"/>
        </authorList>
    </citation>
    <scope>IDENTIFICATION</scope>
    <source>
        <tissue evidence="2">Gonads</tissue>
    </source>
</reference>
<accession>A0A6J2YKM6</accession>
<evidence type="ECO:0000313" key="2">
    <source>
        <dbReference type="RefSeq" id="XP_030763699.1"/>
    </source>
</evidence>
<name>A0A6J2YKM6_SITOR</name>
<gene>
    <name evidence="2" type="primary">LOC115888205</name>
</gene>
<dbReference type="PANTHER" id="PTHR31511">
    <property type="entry name" value="PROTEIN CBG23764"/>
    <property type="match status" value="1"/>
</dbReference>
<dbReference type="OrthoDB" id="2419425at2759"/>
<dbReference type="Proteomes" id="UP000504635">
    <property type="component" value="Unplaced"/>
</dbReference>
<dbReference type="GeneID" id="115888205"/>
<sequence length="146" mass="16975">MELFGYYFHPSTENYDIKSFNTPFKLICNSGEVKNIMENLFIIIEEKADEFAERDSGWIMINLLFLEVNINKFNPLKASSFVELPIEIARRRAVINIWNNDNYCFAWSIVAALHPPTGPPFEISSYPHYSTILNITGIDFPYVIKR</sequence>
<dbReference type="KEGG" id="soy:115888205"/>
<dbReference type="RefSeq" id="XP_030763699.1">
    <property type="nucleotide sequence ID" value="XM_030907839.1"/>
</dbReference>
<proteinExistence type="predicted"/>
<organism evidence="1 2">
    <name type="scientific">Sitophilus oryzae</name>
    <name type="common">Rice weevil</name>
    <name type="synonym">Curculio oryzae</name>
    <dbReference type="NCBI Taxonomy" id="7048"/>
    <lineage>
        <taxon>Eukaryota</taxon>
        <taxon>Metazoa</taxon>
        <taxon>Ecdysozoa</taxon>
        <taxon>Arthropoda</taxon>
        <taxon>Hexapoda</taxon>
        <taxon>Insecta</taxon>
        <taxon>Pterygota</taxon>
        <taxon>Neoptera</taxon>
        <taxon>Endopterygota</taxon>
        <taxon>Coleoptera</taxon>
        <taxon>Polyphaga</taxon>
        <taxon>Cucujiformia</taxon>
        <taxon>Curculionidae</taxon>
        <taxon>Dryophthorinae</taxon>
        <taxon>Sitophilus</taxon>
    </lineage>
</organism>